<dbReference type="SMART" id="SM00244">
    <property type="entry name" value="PHB"/>
    <property type="match status" value="1"/>
</dbReference>
<dbReference type="RefSeq" id="WP_209871543.1">
    <property type="nucleotide sequence ID" value="NZ_JAGGLV010000004.1"/>
</dbReference>
<comment type="caution">
    <text evidence="6">The sequence shown here is derived from an EMBL/GenBank/DDBJ whole genome shotgun (WGS) entry which is preliminary data.</text>
</comment>
<evidence type="ECO:0000313" key="6">
    <source>
        <dbReference type="EMBL" id="MBP2111599.1"/>
    </source>
</evidence>
<dbReference type="EMBL" id="JAGGLV010000004">
    <property type="protein sequence ID" value="MBP2111599.1"/>
    <property type="molecule type" value="Genomic_DNA"/>
</dbReference>
<keyword evidence="3" id="KW-0472">Membrane</keyword>
<dbReference type="SUPFAM" id="SSF117892">
    <property type="entry name" value="Band 7/SPFH domain"/>
    <property type="match status" value="1"/>
</dbReference>
<dbReference type="InterPro" id="IPR001107">
    <property type="entry name" value="Band_7"/>
</dbReference>
<evidence type="ECO:0000256" key="4">
    <source>
        <dbReference type="SAM" id="Coils"/>
    </source>
</evidence>
<keyword evidence="4" id="KW-0175">Coiled coil</keyword>
<proteinExistence type="inferred from homology"/>
<evidence type="ECO:0000313" key="7">
    <source>
        <dbReference type="Proteomes" id="UP000773462"/>
    </source>
</evidence>
<dbReference type="PANTHER" id="PTHR13806:SF46">
    <property type="entry name" value="FLOTILLIN-1-RELATED"/>
    <property type="match status" value="1"/>
</dbReference>
<dbReference type="InterPro" id="IPR031905">
    <property type="entry name" value="Flotillin_C"/>
</dbReference>
<protein>
    <submittedName>
        <fullName evidence="6">Flotillin</fullName>
    </submittedName>
</protein>
<organism evidence="6 7">
    <name type="scientific">Paenibacillus silagei</name>
    <dbReference type="NCBI Taxonomy" id="1670801"/>
    <lineage>
        <taxon>Bacteria</taxon>
        <taxon>Bacillati</taxon>
        <taxon>Bacillota</taxon>
        <taxon>Bacilli</taxon>
        <taxon>Bacillales</taxon>
        <taxon>Paenibacillaceae</taxon>
        <taxon>Paenibacillus</taxon>
    </lineage>
</organism>
<dbReference type="PANTHER" id="PTHR13806">
    <property type="entry name" value="FLOTILLIN-RELATED"/>
    <property type="match status" value="1"/>
</dbReference>
<evidence type="ECO:0000259" key="5">
    <source>
        <dbReference type="SMART" id="SM00244"/>
    </source>
</evidence>
<name>A0ABS4NNG0_9BACL</name>
<comment type="similarity">
    <text evidence="2">Belongs to the band 7/mec-2 family. Flotillin subfamily.</text>
</comment>
<dbReference type="Gene3D" id="3.30.479.30">
    <property type="entry name" value="Band 7 domain"/>
    <property type="match status" value="1"/>
</dbReference>
<dbReference type="CDD" id="cd03399">
    <property type="entry name" value="SPFH_flotillin"/>
    <property type="match status" value="1"/>
</dbReference>
<comment type="subcellular location">
    <subcellularLocation>
        <location evidence="1">Membrane</location>
    </subcellularLocation>
</comment>
<evidence type="ECO:0000256" key="3">
    <source>
        <dbReference type="ARBA" id="ARBA00023136"/>
    </source>
</evidence>
<reference evidence="6 7" key="1">
    <citation type="submission" date="2021-03" db="EMBL/GenBank/DDBJ databases">
        <title>Genomic Encyclopedia of Type Strains, Phase IV (KMG-IV): sequencing the most valuable type-strain genomes for metagenomic binning, comparative biology and taxonomic classification.</title>
        <authorList>
            <person name="Goeker M."/>
        </authorList>
    </citation>
    <scope>NUCLEOTIDE SEQUENCE [LARGE SCALE GENOMIC DNA]</scope>
    <source>
        <strain evidence="6 7">DSM 101953</strain>
    </source>
</reference>
<keyword evidence="7" id="KW-1185">Reference proteome</keyword>
<feature type="domain" description="Band 7" evidence="5">
    <location>
        <begin position="23"/>
        <end position="189"/>
    </location>
</feature>
<feature type="coiled-coil region" evidence="4">
    <location>
        <begin position="194"/>
        <end position="230"/>
    </location>
</feature>
<dbReference type="Pfam" id="PF15975">
    <property type="entry name" value="Flot"/>
    <property type="match status" value="1"/>
</dbReference>
<accession>A0ABS4NNG0</accession>
<dbReference type="Pfam" id="PF01145">
    <property type="entry name" value="Band_7"/>
    <property type="match status" value="1"/>
</dbReference>
<dbReference type="InterPro" id="IPR027705">
    <property type="entry name" value="Flotillin_fam"/>
</dbReference>
<evidence type="ECO:0000256" key="1">
    <source>
        <dbReference type="ARBA" id="ARBA00004370"/>
    </source>
</evidence>
<gene>
    <name evidence="6" type="ORF">J2Z70_001740</name>
</gene>
<evidence type="ECO:0000256" key="2">
    <source>
        <dbReference type="ARBA" id="ARBA00007161"/>
    </source>
</evidence>
<dbReference type="InterPro" id="IPR036013">
    <property type="entry name" value="Band_7/SPFH_dom_sf"/>
</dbReference>
<dbReference type="Proteomes" id="UP000773462">
    <property type="component" value="Unassembled WGS sequence"/>
</dbReference>
<sequence>MLILYVTGAIVVVILLALTSIVTAYKKVPPNQAMIVYGLGGKRVVQGGGTFVIPGFQNNKTISMMLMSFDVIPAQAMFSRQGIKLNLEAVAQIKIKSDPTAILTASEQFIDRPEEDRETIILHSVEGHLRGLIGQLSVESILKTPDEINSKMRETCSEDLDKMGLEVVSFTIKKITDDKGYIDNMGVPEIERIRRDASIAKAEAERDIQIKQAEAEKESSIAKANAHQATIEAGTAARAKESLFEKELNIKQADFKLETEVKKAQADLAYELQQNKIKQSLVTEQVKITQMEAEANRTVREIEVELRQRELEATVIKPAQAENQATIMRAEAAKQRQILEAEAEAATTTKRGLATAEAELAKGKANAEIVQLAGAAEAGALQKKAEAYKQFTQAALTVEFLKILPELAEKIASPLAKVDKITVISQDGASSGVNKITGDIAKIMAQVPELTQTLTGMNVTEALSGLLGRDHEHGQE</sequence>
<feature type="coiled-coil region" evidence="4">
    <location>
        <begin position="288"/>
        <end position="349"/>
    </location>
</feature>